<evidence type="ECO:0000313" key="8">
    <source>
        <dbReference type="EMBL" id="CAA0092882.1"/>
    </source>
</evidence>
<dbReference type="CDD" id="cd00464">
    <property type="entry name" value="SK"/>
    <property type="match status" value="1"/>
</dbReference>
<feature type="binding site" evidence="7">
    <location>
        <position position="83"/>
    </location>
    <ligand>
        <name>substrate</name>
    </ligand>
</feature>
<dbReference type="GO" id="GO:0005524">
    <property type="term" value="F:ATP binding"/>
    <property type="evidence" value="ECO:0007669"/>
    <property type="project" value="UniProtKB-UniRule"/>
</dbReference>
<dbReference type="EMBL" id="CACSIK010000001">
    <property type="protein sequence ID" value="CAA0092882.1"/>
    <property type="molecule type" value="Genomic_DNA"/>
</dbReference>
<keyword evidence="6 7" id="KW-0057">Aromatic amino acid biosynthesis</keyword>
<dbReference type="Pfam" id="PF01202">
    <property type="entry name" value="SKI"/>
    <property type="match status" value="1"/>
</dbReference>
<dbReference type="EC" id="2.7.1.71" evidence="7"/>
<feature type="binding site" evidence="7">
    <location>
        <position position="121"/>
    </location>
    <ligand>
        <name>ATP</name>
        <dbReference type="ChEBI" id="CHEBI:30616"/>
    </ligand>
</feature>
<evidence type="ECO:0000256" key="7">
    <source>
        <dbReference type="HAMAP-Rule" id="MF_00109"/>
    </source>
</evidence>
<evidence type="ECO:0000256" key="6">
    <source>
        <dbReference type="ARBA" id="ARBA00023141"/>
    </source>
</evidence>
<dbReference type="InterPro" id="IPR027417">
    <property type="entry name" value="P-loop_NTPase"/>
</dbReference>
<feature type="binding site" evidence="7">
    <location>
        <position position="138"/>
    </location>
    <ligand>
        <name>substrate</name>
    </ligand>
</feature>
<dbReference type="HAMAP" id="MF_00109">
    <property type="entry name" value="Shikimate_kinase"/>
    <property type="match status" value="1"/>
</dbReference>
<keyword evidence="4 7" id="KW-0418">Kinase</keyword>
<protein>
    <recommendedName>
        <fullName evidence="7">Shikimate kinase</fullName>
        <shortName evidence="7">SK</shortName>
        <ecNumber evidence="7">2.7.1.71</ecNumber>
    </recommendedName>
</protein>
<dbReference type="InterPro" id="IPR000623">
    <property type="entry name" value="Shikimate_kinase/TSH1"/>
</dbReference>
<keyword evidence="7" id="KW-0963">Cytoplasm</keyword>
<comment type="cofactor">
    <cofactor evidence="7">
        <name>Mg(2+)</name>
        <dbReference type="ChEBI" id="CHEBI:18420"/>
    </cofactor>
    <text evidence="7">Binds 1 Mg(2+) ion per subunit.</text>
</comment>
<comment type="catalytic activity">
    <reaction evidence="7">
        <text>shikimate + ATP = 3-phosphoshikimate + ADP + H(+)</text>
        <dbReference type="Rhea" id="RHEA:13121"/>
        <dbReference type="ChEBI" id="CHEBI:15378"/>
        <dbReference type="ChEBI" id="CHEBI:30616"/>
        <dbReference type="ChEBI" id="CHEBI:36208"/>
        <dbReference type="ChEBI" id="CHEBI:145989"/>
        <dbReference type="ChEBI" id="CHEBI:456216"/>
        <dbReference type="EC" id="2.7.1.71"/>
    </reaction>
</comment>
<dbReference type="Proteomes" id="UP000439591">
    <property type="component" value="Unassembled WGS sequence"/>
</dbReference>
<dbReference type="RefSeq" id="WP_159268928.1">
    <property type="nucleotide sequence ID" value="NZ_CACSIK010000001.1"/>
</dbReference>
<evidence type="ECO:0000256" key="4">
    <source>
        <dbReference type="ARBA" id="ARBA00022777"/>
    </source>
</evidence>
<evidence type="ECO:0000313" key="11">
    <source>
        <dbReference type="Proteomes" id="UP000439591"/>
    </source>
</evidence>
<feature type="binding site" evidence="7">
    <location>
        <position position="20"/>
    </location>
    <ligand>
        <name>Mg(2+)</name>
        <dbReference type="ChEBI" id="CHEBI:18420"/>
    </ligand>
</feature>
<evidence type="ECO:0000313" key="10">
    <source>
        <dbReference type="Proteomes" id="UP000435877"/>
    </source>
</evidence>
<dbReference type="GO" id="GO:0005829">
    <property type="term" value="C:cytosol"/>
    <property type="evidence" value="ECO:0007669"/>
    <property type="project" value="TreeGrafter"/>
</dbReference>
<dbReference type="Proteomes" id="UP000435877">
    <property type="component" value="Unassembled WGS sequence"/>
</dbReference>
<dbReference type="GO" id="GO:0000287">
    <property type="term" value="F:magnesium ion binding"/>
    <property type="evidence" value="ECO:0007669"/>
    <property type="project" value="UniProtKB-UniRule"/>
</dbReference>
<evidence type="ECO:0000256" key="2">
    <source>
        <dbReference type="ARBA" id="ARBA00022679"/>
    </source>
</evidence>
<dbReference type="SUPFAM" id="SSF52540">
    <property type="entry name" value="P-loop containing nucleoside triphosphate hydrolases"/>
    <property type="match status" value="1"/>
</dbReference>
<feature type="binding site" evidence="7">
    <location>
        <position position="38"/>
    </location>
    <ligand>
        <name>substrate</name>
    </ligand>
</feature>
<accession>A0A5S9NQX8</accession>
<keyword evidence="3 7" id="KW-0547">Nucleotide-binding</keyword>
<evidence type="ECO:0000256" key="5">
    <source>
        <dbReference type="ARBA" id="ARBA00022840"/>
    </source>
</evidence>
<dbReference type="Gene3D" id="3.40.50.300">
    <property type="entry name" value="P-loop containing nucleotide triphosphate hydrolases"/>
    <property type="match status" value="1"/>
</dbReference>
<dbReference type="PANTHER" id="PTHR21087:SF16">
    <property type="entry name" value="SHIKIMATE KINASE 1, CHLOROPLASTIC"/>
    <property type="match status" value="1"/>
</dbReference>
<proteinExistence type="inferred from homology"/>
<dbReference type="UniPathway" id="UPA00053">
    <property type="reaction ID" value="UER00088"/>
</dbReference>
<name>A0A5S9NQX8_9GAMM</name>
<comment type="similarity">
    <text evidence="7">Belongs to the shikimate kinase family.</text>
</comment>
<comment type="function">
    <text evidence="7">Catalyzes the specific phosphorylation of the 3-hydroxyl group of shikimic acid using ATP as a cosubstrate.</text>
</comment>
<keyword evidence="1 7" id="KW-0028">Amino-acid biosynthesis</keyword>
<evidence type="ECO:0000313" key="9">
    <source>
        <dbReference type="EMBL" id="CAA0110482.1"/>
    </source>
</evidence>
<comment type="subunit">
    <text evidence="7">Monomer.</text>
</comment>
<keyword evidence="5 7" id="KW-0067">ATP-binding</keyword>
<dbReference type="GO" id="GO:0009073">
    <property type="term" value="P:aromatic amino acid family biosynthetic process"/>
    <property type="evidence" value="ECO:0007669"/>
    <property type="project" value="UniProtKB-KW"/>
</dbReference>
<comment type="caution">
    <text evidence="7">Lacks conserved residue(s) required for the propagation of feature annotation.</text>
</comment>
<dbReference type="EMBL" id="CACSIM010000004">
    <property type="protein sequence ID" value="CAA0110482.1"/>
    <property type="molecule type" value="Genomic_DNA"/>
</dbReference>
<keyword evidence="7" id="KW-0460">Magnesium</keyword>
<organism evidence="8 10">
    <name type="scientific">Zhongshania aliphaticivorans</name>
    <dbReference type="NCBI Taxonomy" id="1470434"/>
    <lineage>
        <taxon>Bacteria</taxon>
        <taxon>Pseudomonadati</taxon>
        <taxon>Pseudomonadota</taxon>
        <taxon>Gammaproteobacteria</taxon>
        <taxon>Cellvibrionales</taxon>
        <taxon>Spongiibacteraceae</taxon>
        <taxon>Zhongshania</taxon>
    </lineage>
</organism>
<evidence type="ECO:0000256" key="3">
    <source>
        <dbReference type="ARBA" id="ARBA00022741"/>
    </source>
</evidence>
<dbReference type="PANTHER" id="PTHR21087">
    <property type="entry name" value="SHIKIMATE KINASE"/>
    <property type="match status" value="1"/>
</dbReference>
<gene>
    <name evidence="8" type="primary">aroK_2</name>
    <name evidence="7" type="synonym">aroK</name>
    <name evidence="8" type="ORF">IHBHHGIJ_02380</name>
    <name evidence="9" type="ORF">KFEGEMFD_02567</name>
</gene>
<dbReference type="GO" id="GO:0004765">
    <property type="term" value="F:shikimate kinase activity"/>
    <property type="evidence" value="ECO:0007669"/>
    <property type="project" value="UniProtKB-UniRule"/>
</dbReference>
<dbReference type="OrthoDB" id="9800332at2"/>
<dbReference type="GO" id="GO:0009423">
    <property type="term" value="P:chorismate biosynthetic process"/>
    <property type="evidence" value="ECO:0007669"/>
    <property type="project" value="UniProtKB-UniRule"/>
</dbReference>
<keyword evidence="10" id="KW-1185">Reference proteome</keyword>
<comment type="subcellular location">
    <subcellularLocation>
        <location evidence="7">Cytoplasm</location>
    </subcellularLocation>
</comment>
<dbReference type="InterPro" id="IPR031322">
    <property type="entry name" value="Shikimate/glucono_kinase"/>
</dbReference>
<feature type="binding site" evidence="7">
    <location>
        <begin position="16"/>
        <end position="21"/>
    </location>
    <ligand>
        <name>ATP</name>
        <dbReference type="ChEBI" id="CHEBI:30616"/>
    </ligand>
</feature>
<reference evidence="10 11" key="1">
    <citation type="submission" date="2019-11" db="EMBL/GenBank/DDBJ databases">
        <authorList>
            <person name="Holert J."/>
        </authorList>
    </citation>
    <scope>NUCLEOTIDE SEQUENCE [LARGE SCALE GENOMIC DNA]</scope>
    <source>
        <strain evidence="9">BC3_2A</strain>
        <strain evidence="8">SB11_1A</strain>
    </source>
</reference>
<keyword evidence="7" id="KW-0479">Metal-binding</keyword>
<dbReference type="PRINTS" id="PR01100">
    <property type="entry name" value="SHIKIMTKNASE"/>
</dbReference>
<comment type="pathway">
    <text evidence="7">Metabolic intermediate biosynthesis; chorismate biosynthesis; chorismate from D-erythrose 4-phosphate and phosphoenolpyruvate: step 5/7.</text>
</comment>
<feature type="binding site" evidence="7">
    <location>
        <position position="62"/>
    </location>
    <ligand>
        <name>substrate</name>
    </ligand>
</feature>
<sequence length="178" mass="19456">MSENIPCGVILIGMPGAGKSTIGRALASRCGKSFVDTDHLIEARERLSLQILLDTNGYEYLRAIEAEVLLEHDFSNKVVATGGSAVYSHDAMEHLQRFGPCLFIDIPLDSLIKRVQNFSERGIAGPIGQDFHAVYQERLPLYRRYADITVNGAGLNEAELLAAVQRALSETTFFGVSG</sequence>
<evidence type="ECO:0000256" key="1">
    <source>
        <dbReference type="ARBA" id="ARBA00022605"/>
    </source>
</evidence>
<dbReference type="GO" id="GO:0008652">
    <property type="term" value="P:amino acid biosynthetic process"/>
    <property type="evidence" value="ECO:0007669"/>
    <property type="project" value="UniProtKB-KW"/>
</dbReference>
<keyword evidence="2 7" id="KW-0808">Transferase</keyword>
<dbReference type="AlphaFoldDB" id="A0A5S9NQX8"/>